<reference evidence="2" key="1">
    <citation type="submission" date="2018-05" db="EMBL/GenBank/DDBJ databases">
        <title>Draft genome of Mucuna pruriens seed.</title>
        <authorList>
            <person name="Nnadi N.E."/>
            <person name="Vos R."/>
            <person name="Hasami M.H."/>
            <person name="Devisetty U.K."/>
            <person name="Aguiy J.C."/>
        </authorList>
    </citation>
    <scope>NUCLEOTIDE SEQUENCE [LARGE SCALE GENOMIC DNA]</scope>
    <source>
        <strain evidence="2">JCA_2017</strain>
    </source>
</reference>
<dbReference type="Proteomes" id="UP000257109">
    <property type="component" value="Unassembled WGS sequence"/>
</dbReference>
<keyword evidence="3" id="KW-1185">Reference proteome</keyword>
<evidence type="ECO:0000313" key="2">
    <source>
        <dbReference type="EMBL" id="RDX77993.1"/>
    </source>
</evidence>
<sequence>MRVTMYCIEETSIFVINNGYMERRFFGVGDWELHKIIVEWLWGPTSGYDMGGGPYGEQDPNNPFGRSPSSYAINTQTGAQ</sequence>
<evidence type="ECO:0000256" key="1">
    <source>
        <dbReference type="SAM" id="MobiDB-lite"/>
    </source>
</evidence>
<protein>
    <submittedName>
        <fullName evidence="2">Uncharacterized protein</fullName>
    </submittedName>
</protein>
<name>A0A371FIQ7_MUCPR</name>
<comment type="caution">
    <text evidence="2">The sequence shown here is derived from an EMBL/GenBank/DDBJ whole genome shotgun (WGS) entry which is preliminary data.</text>
</comment>
<proteinExistence type="predicted"/>
<accession>A0A371FIQ7</accession>
<dbReference type="AlphaFoldDB" id="A0A371FIQ7"/>
<feature type="non-terminal residue" evidence="2">
    <location>
        <position position="1"/>
    </location>
</feature>
<feature type="region of interest" description="Disordered" evidence="1">
    <location>
        <begin position="51"/>
        <end position="80"/>
    </location>
</feature>
<feature type="non-terminal residue" evidence="2">
    <location>
        <position position="80"/>
    </location>
</feature>
<dbReference type="EMBL" id="QJKJ01009006">
    <property type="protein sequence ID" value="RDX77993.1"/>
    <property type="molecule type" value="Genomic_DNA"/>
</dbReference>
<evidence type="ECO:0000313" key="3">
    <source>
        <dbReference type="Proteomes" id="UP000257109"/>
    </source>
</evidence>
<gene>
    <name evidence="2" type="ORF">CR513_41796</name>
</gene>
<feature type="compositionally biased region" description="Polar residues" evidence="1">
    <location>
        <begin position="67"/>
        <end position="80"/>
    </location>
</feature>
<organism evidence="2 3">
    <name type="scientific">Mucuna pruriens</name>
    <name type="common">Velvet bean</name>
    <name type="synonym">Dolichos pruriens</name>
    <dbReference type="NCBI Taxonomy" id="157652"/>
    <lineage>
        <taxon>Eukaryota</taxon>
        <taxon>Viridiplantae</taxon>
        <taxon>Streptophyta</taxon>
        <taxon>Embryophyta</taxon>
        <taxon>Tracheophyta</taxon>
        <taxon>Spermatophyta</taxon>
        <taxon>Magnoliopsida</taxon>
        <taxon>eudicotyledons</taxon>
        <taxon>Gunneridae</taxon>
        <taxon>Pentapetalae</taxon>
        <taxon>rosids</taxon>
        <taxon>fabids</taxon>
        <taxon>Fabales</taxon>
        <taxon>Fabaceae</taxon>
        <taxon>Papilionoideae</taxon>
        <taxon>50 kb inversion clade</taxon>
        <taxon>NPAAA clade</taxon>
        <taxon>indigoferoid/millettioid clade</taxon>
        <taxon>Phaseoleae</taxon>
        <taxon>Mucuna</taxon>
    </lineage>
</organism>